<proteinExistence type="predicted"/>
<dbReference type="AlphaFoldDB" id="A0A918LWE9"/>
<dbReference type="Gene3D" id="2.40.50.140">
    <property type="entry name" value="Nucleic acid-binding proteins"/>
    <property type="match status" value="1"/>
</dbReference>
<evidence type="ECO:0000313" key="2">
    <source>
        <dbReference type="EMBL" id="GGT63454.1"/>
    </source>
</evidence>
<keyword evidence="1" id="KW-0812">Transmembrane</keyword>
<keyword evidence="1" id="KW-1133">Transmembrane helix</keyword>
<evidence type="ECO:0000256" key="1">
    <source>
        <dbReference type="SAM" id="Phobius"/>
    </source>
</evidence>
<gene>
    <name evidence="2" type="ORF">GCM10010226_46390</name>
</gene>
<evidence type="ECO:0000313" key="3">
    <source>
        <dbReference type="Proteomes" id="UP000646776"/>
    </source>
</evidence>
<dbReference type="EMBL" id="BMSA01000014">
    <property type="protein sequence ID" value="GGT63454.1"/>
    <property type="molecule type" value="Genomic_DNA"/>
</dbReference>
<protein>
    <recommendedName>
        <fullName evidence="4">NfeD-like C-terminal domain-containing protein</fullName>
    </recommendedName>
</protein>
<reference evidence="2" key="1">
    <citation type="journal article" date="2014" name="Int. J. Syst. Evol. Microbiol.">
        <title>Complete genome sequence of Corynebacterium casei LMG S-19264T (=DSM 44701T), isolated from a smear-ripened cheese.</title>
        <authorList>
            <consortium name="US DOE Joint Genome Institute (JGI-PGF)"/>
            <person name="Walter F."/>
            <person name="Albersmeier A."/>
            <person name="Kalinowski J."/>
            <person name="Ruckert C."/>
        </authorList>
    </citation>
    <scope>NUCLEOTIDE SEQUENCE</scope>
    <source>
        <strain evidence="2">JCM 4125</strain>
    </source>
</reference>
<keyword evidence="3" id="KW-1185">Reference proteome</keyword>
<accession>A0A918LWE9</accession>
<sequence length="175" mass="17250">MRMAWFLGIGIAGVALLALSLVFDGVLDGVLGGTPDGVPGGALDGWLSLPVVAGFVAMTGFGGAVATAAAGAGAAAATGAGAVLGAGTAWATYRFTRVLMRDQTAVTPRGDDLVGTAGTVVTDVPVDGFGEVLLRLGGQPVKYAARSAVAIARGAEVWVEAAPTATSVVVRPVDR</sequence>
<feature type="transmembrane region" description="Helical" evidence="1">
    <location>
        <begin position="46"/>
        <end position="66"/>
    </location>
</feature>
<dbReference type="InterPro" id="IPR012340">
    <property type="entry name" value="NA-bd_OB-fold"/>
</dbReference>
<name>A0A918LWE9_9ACTN</name>
<keyword evidence="1" id="KW-0472">Membrane</keyword>
<evidence type="ECO:0008006" key="4">
    <source>
        <dbReference type="Google" id="ProtNLM"/>
    </source>
</evidence>
<comment type="caution">
    <text evidence="2">The sequence shown here is derived from an EMBL/GenBank/DDBJ whole genome shotgun (WGS) entry which is preliminary data.</text>
</comment>
<reference evidence="2" key="2">
    <citation type="submission" date="2020-09" db="EMBL/GenBank/DDBJ databases">
        <authorList>
            <person name="Sun Q."/>
            <person name="Ohkuma M."/>
        </authorList>
    </citation>
    <scope>NUCLEOTIDE SEQUENCE</scope>
    <source>
        <strain evidence="2">JCM 4125</strain>
    </source>
</reference>
<dbReference type="Proteomes" id="UP000646776">
    <property type="component" value="Unassembled WGS sequence"/>
</dbReference>
<feature type="transmembrane region" description="Helical" evidence="1">
    <location>
        <begin position="73"/>
        <end position="93"/>
    </location>
</feature>
<organism evidence="2 3">
    <name type="scientific">Streptomyces phaeofaciens</name>
    <dbReference type="NCBI Taxonomy" id="68254"/>
    <lineage>
        <taxon>Bacteria</taxon>
        <taxon>Bacillati</taxon>
        <taxon>Actinomycetota</taxon>
        <taxon>Actinomycetes</taxon>
        <taxon>Kitasatosporales</taxon>
        <taxon>Streptomycetaceae</taxon>
        <taxon>Streptomyces</taxon>
    </lineage>
</organism>